<keyword evidence="5" id="KW-0238">DNA-binding</keyword>
<evidence type="ECO:0000259" key="7">
    <source>
        <dbReference type="Pfam" id="PF08646"/>
    </source>
</evidence>
<dbReference type="PaxDb" id="3880-AES65760"/>
<proteinExistence type="inferred from homology"/>
<keyword evidence="3" id="KW-0863">Zinc-finger</keyword>
<dbReference type="GO" id="GO:0000724">
    <property type="term" value="P:double-strand break repair via homologous recombination"/>
    <property type="evidence" value="ECO:0000318"/>
    <property type="project" value="GO_Central"/>
</dbReference>
<dbReference type="AlphaFoldDB" id="G7IGJ5"/>
<sequence>MDSFYNTVSTISVHDTSLILVVRVVRLWFDAEVIQDDTSQSMEMVLMDSYGEKIHASVHSSLYWKFHDLIKENNIYIVSNVKVDRNVGIMRTTPHPYVLLFQMNTRVKKAYFADVGPEFYRFNDPQMYFDTAYDRDCLGDVIGMLTDVRVKKIDAEGAACDKLAIIEMNHEGCFIQCSLFGTFVDQLNNFVAKGDISNVIVAVLFAKVEYVIAGKLVISTVTGSKLVFNPLFTTAIDLKGSMMYKRPLTTPSIRIMDDVDRYVHMYDHWGLSPKATISGLSFCEVGRTYIVYGNISELLLDDGWWYVGCVCKKRVFPDGGMFFCAKCSKHVFNVKPRYKVKFNVFDHTGEANFIVFDKALEMFLQRTCAELVGANGMIADVDHVPAELVGMTNNPLLFKVAVDASLDKVAEKVYVVKQMTSDIKSVQEFADLYKIRAPHFIHLRMWYNKRECGLLFDHAEWKDCRLDIRLLPSPPISEALFSDVKNVNEFKRVIG</sequence>
<dbReference type="GO" id="GO:0008270">
    <property type="term" value="F:zinc ion binding"/>
    <property type="evidence" value="ECO:0007669"/>
    <property type="project" value="UniProtKB-KW"/>
</dbReference>
<evidence type="ECO:0000313" key="8">
    <source>
        <dbReference type="EMBL" id="AES65760.1"/>
    </source>
</evidence>
<reference evidence="8 10" key="2">
    <citation type="journal article" date="2014" name="BMC Genomics">
        <title>An improved genome release (version Mt4.0) for the model legume Medicago truncatula.</title>
        <authorList>
            <person name="Tang H."/>
            <person name="Krishnakumar V."/>
            <person name="Bidwell S."/>
            <person name="Rosen B."/>
            <person name="Chan A."/>
            <person name="Zhou S."/>
            <person name="Gentzbittel L."/>
            <person name="Childs K.L."/>
            <person name="Yandell M."/>
            <person name="Gundlach H."/>
            <person name="Mayer K.F."/>
            <person name="Schwartz D.C."/>
            <person name="Town C.D."/>
        </authorList>
    </citation>
    <scope>GENOME REANNOTATION</scope>
    <source>
        <strain evidence="9 10">cv. Jemalong A17</strain>
    </source>
</reference>
<evidence type="ECO:0000256" key="3">
    <source>
        <dbReference type="ARBA" id="ARBA00022771"/>
    </source>
</evidence>
<feature type="domain" description="Replication factor A C-terminal" evidence="7">
    <location>
        <begin position="299"/>
        <end position="405"/>
    </location>
</feature>
<gene>
    <name evidence="8" type="ordered locus">MTR_2g048550</name>
</gene>
<dbReference type="EnsemblPlants" id="AES65760">
    <property type="protein sequence ID" value="AES65760"/>
    <property type="gene ID" value="MTR_2g048550"/>
</dbReference>
<keyword evidence="10" id="KW-1185">Reference proteome</keyword>
<dbReference type="PANTHER" id="PTHR47165">
    <property type="entry name" value="OS03G0429900 PROTEIN"/>
    <property type="match status" value="1"/>
</dbReference>
<reference evidence="8 10" key="1">
    <citation type="journal article" date="2011" name="Nature">
        <title>The Medicago genome provides insight into the evolution of rhizobial symbioses.</title>
        <authorList>
            <person name="Young N.D."/>
            <person name="Debelle F."/>
            <person name="Oldroyd G.E."/>
            <person name="Geurts R."/>
            <person name="Cannon S.B."/>
            <person name="Udvardi M.K."/>
            <person name="Benedito V.A."/>
            <person name="Mayer K.F."/>
            <person name="Gouzy J."/>
            <person name="Schoof H."/>
            <person name="Van de Peer Y."/>
            <person name="Proost S."/>
            <person name="Cook D.R."/>
            <person name="Meyers B.C."/>
            <person name="Spannagl M."/>
            <person name="Cheung F."/>
            <person name="De Mita S."/>
            <person name="Krishnakumar V."/>
            <person name="Gundlach H."/>
            <person name="Zhou S."/>
            <person name="Mudge J."/>
            <person name="Bharti A.K."/>
            <person name="Murray J.D."/>
            <person name="Naoumkina M.A."/>
            <person name="Rosen B."/>
            <person name="Silverstein K.A."/>
            <person name="Tang H."/>
            <person name="Rombauts S."/>
            <person name="Zhao P.X."/>
            <person name="Zhou P."/>
            <person name="Barbe V."/>
            <person name="Bardou P."/>
            <person name="Bechner M."/>
            <person name="Bellec A."/>
            <person name="Berger A."/>
            <person name="Berges H."/>
            <person name="Bidwell S."/>
            <person name="Bisseling T."/>
            <person name="Choisne N."/>
            <person name="Couloux A."/>
            <person name="Denny R."/>
            <person name="Deshpande S."/>
            <person name="Dai X."/>
            <person name="Doyle J.J."/>
            <person name="Dudez A.M."/>
            <person name="Farmer A.D."/>
            <person name="Fouteau S."/>
            <person name="Franken C."/>
            <person name="Gibelin C."/>
            <person name="Gish J."/>
            <person name="Goldstein S."/>
            <person name="Gonzalez A.J."/>
            <person name="Green P.J."/>
            <person name="Hallab A."/>
            <person name="Hartog M."/>
            <person name="Hua A."/>
            <person name="Humphray S.J."/>
            <person name="Jeong D.H."/>
            <person name="Jing Y."/>
            <person name="Jocker A."/>
            <person name="Kenton S.M."/>
            <person name="Kim D.J."/>
            <person name="Klee K."/>
            <person name="Lai H."/>
            <person name="Lang C."/>
            <person name="Lin S."/>
            <person name="Macmil S.L."/>
            <person name="Magdelenat G."/>
            <person name="Matthews L."/>
            <person name="McCorrison J."/>
            <person name="Monaghan E.L."/>
            <person name="Mun J.H."/>
            <person name="Najar F.Z."/>
            <person name="Nicholson C."/>
            <person name="Noirot C."/>
            <person name="O'Bleness M."/>
            <person name="Paule C.R."/>
            <person name="Poulain J."/>
            <person name="Prion F."/>
            <person name="Qin B."/>
            <person name="Qu C."/>
            <person name="Retzel E.F."/>
            <person name="Riddle C."/>
            <person name="Sallet E."/>
            <person name="Samain S."/>
            <person name="Samson N."/>
            <person name="Sanders I."/>
            <person name="Saurat O."/>
            <person name="Scarpelli C."/>
            <person name="Schiex T."/>
            <person name="Segurens B."/>
            <person name="Severin A.J."/>
            <person name="Sherrier D.J."/>
            <person name="Shi R."/>
            <person name="Sims S."/>
            <person name="Singer S.R."/>
            <person name="Sinharoy S."/>
            <person name="Sterck L."/>
            <person name="Viollet A."/>
            <person name="Wang B.B."/>
            <person name="Wang K."/>
            <person name="Wang M."/>
            <person name="Wang X."/>
            <person name="Warfsmann J."/>
            <person name="Weissenbach J."/>
            <person name="White D.D."/>
            <person name="White J.D."/>
            <person name="Wiley G.B."/>
            <person name="Wincker P."/>
            <person name="Xing Y."/>
            <person name="Yang L."/>
            <person name="Yao Z."/>
            <person name="Ying F."/>
            <person name="Zhai J."/>
            <person name="Zhou L."/>
            <person name="Zuber A."/>
            <person name="Denarie J."/>
            <person name="Dixon R.A."/>
            <person name="May G.D."/>
            <person name="Schwartz D.C."/>
            <person name="Rogers J."/>
            <person name="Quetier F."/>
            <person name="Town C.D."/>
            <person name="Roe B.A."/>
        </authorList>
    </citation>
    <scope>NUCLEOTIDE SEQUENCE [LARGE SCALE GENOMIC DNA]</scope>
    <source>
        <strain evidence="8">A17</strain>
        <strain evidence="9 10">cv. Jemalong A17</strain>
    </source>
</reference>
<keyword evidence="2" id="KW-0479">Metal-binding</keyword>
<dbReference type="SUPFAM" id="SSF50249">
    <property type="entry name" value="Nucleic acid-binding proteins"/>
    <property type="match status" value="2"/>
</dbReference>
<accession>G7IGJ5</accession>
<dbReference type="GO" id="GO:0007004">
    <property type="term" value="P:telomere maintenance via telomerase"/>
    <property type="evidence" value="ECO:0000318"/>
    <property type="project" value="GO_Central"/>
</dbReference>
<evidence type="ECO:0000313" key="9">
    <source>
        <dbReference type="EnsemblPlants" id="AES65760"/>
    </source>
</evidence>
<evidence type="ECO:0000259" key="6">
    <source>
        <dbReference type="Pfam" id="PF02721"/>
    </source>
</evidence>
<dbReference type="InterPro" id="IPR013955">
    <property type="entry name" value="Rep_factor-A_C"/>
</dbReference>
<comment type="similarity">
    <text evidence="1">Belongs to the replication factor A protein 1 family.</text>
</comment>
<dbReference type="Pfam" id="PF08646">
    <property type="entry name" value="Rep_fac-A_C"/>
    <property type="match status" value="1"/>
</dbReference>
<dbReference type="GO" id="GO:0006260">
    <property type="term" value="P:DNA replication"/>
    <property type="evidence" value="ECO:0000318"/>
    <property type="project" value="GO_Central"/>
</dbReference>
<dbReference type="HOGENOM" id="CLU_023486_4_0_1"/>
<name>G7IGJ5_MEDTR</name>
<evidence type="ECO:0000256" key="4">
    <source>
        <dbReference type="ARBA" id="ARBA00022833"/>
    </source>
</evidence>
<dbReference type="InterPro" id="IPR012340">
    <property type="entry name" value="NA-bd_OB-fold"/>
</dbReference>
<dbReference type="InterPro" id="IPR047192">
    <property type="entry name" value="Euk_RPA1_DBD_C"/>
</dbReference>
<keyword evidence="4" id="KW-0862">Zinc</keyword>
<dbReference type="Gene3D" id="2.40.50.140">
    <property type="entry name" value="Nucleic acid-binding proteins"/>
    <property type="match status" value="3"/>
</dbReference>
<dbReference type="InterPro" id="IPR003871">
    <property type="entry name" value="RFA1B/D_OB_1st"/>
</dbReference>
<evidence type="ECO:0000313" key="10">
    <source>
        <dbReference type="Proteomes" id="UP000002051"/>
    </source>
</evidence>
<dbReference type="GO" id="GO:0003684">
    <property type="term" value="F:damaged DNA binding"/>
    <property type="evidence" value="ECO:0000318"/>
    <property type="project" value="GO_Central"/>
</dbReference>
<dbReference type="PANTHER" id="PTHR47165:SF4">
    <property type="entry name" value="OS03G0429900 PROTEIN"/>
    <property type="match status" value="1"/>
</dbReference>
<evidence type="ECO:0000256" key="5">
    <source>
        <dbReference type="ARBA" id="ARBA00023125"/>
    </source>
</evidence>
<reference evidence="9" key="3">
    <citation type="submission" date="2015-04" db="UniProtKB">
        <authorList>
            <consortium name="EnsemblPlants"/>
        </authorList>
    </citation>
    <scope>IDENTIFICATION</scope>
    <source>
        <strain evidence="9">cv. Jemalong A17</strain>
    </source>
</reference>
<dbReference type="Proteomes" id="UP000002051">
    <property type="component" value="Chromosome 2"/>
</dbReference>
<dbReference type="GO" id="GO:0005662">
    <property type="term" value="C:DNA replication factor A complex"/>
    <property type="evidence" value="ECO:0000318"/>
    <property type="project" value="GO_Central"/>
</dbReference>
<dbReference type="GO" id="GO:0043047">
    <property type="term" value="F:single-stranded telomeric DNA binding"/>
    <property type="evidence" value="ECO:0000318"/>
    <property type="project" value="GO_Central"/>
</dbReference>
<protein>
    <submittedName>
        <fullName evidence="8">Replication factor-A carboxy-terminal domain protein</fullName>
    </submittedName>
</protein>
<dbReference type="Pfam" id="PF02721">
    <property type="entry name" value="DUF223"/>
    <property type="match status" value="1"/>
</dbReference>
<feature type="domain" description="Replication protein A 70 kDa DNA-binding subunit B/D first OB fold" evidence="6">
    <location>
        <begin position="5"/>
        <end position="109"/>
    </location>
</feature>
<dbReference type="CDD" id="cd04480">
    <property type="entry name" value="RPA1_DBD_A_like"/>
    <property type="match status" value="1"/>
</dbReference>
<dbReference type="OMA" id="DHTGEAN"/>
<evidence type="ECO:0000256" key="1">
    <source>
        <dbReference type="ARBA" id="ARBA00005690"/>
    </source>
</evidence>
<dbReference type="eggNOG" id="KOG0851">
    <property type="taxonomic scope" value="Eukaryota"/>
</dbReference>
<evidence type="ECO:0000256" key="2">
    <source>
        <dbReference type="ARBA" id="ARBA00022723"/>
    </source>
</evidence>
<dbReference type="CDD" id="cd04481">
    <property type="entry name" value="RPA1_DBD_B_like"/>
    <property type="match status" value="1"/>
</dbReference>
<organism evidence="8 10">
    <name type="scientific">Medicago truncatula</name>
    <name type="common">Barrel medic</name>
    <name type="synonym">Medicago tribuloides</name>
    <dbReference type="NCBI Taxonomy" id="3880"/>
    <lineage>
        <taxon>Eukaryota</taxon>
        <taxon>Viridiplantae</taxon>
        <taxon>Streptophyta</taxon>
        <taxon>Embryophyta</taxon>
        <taxon>Tracheophyta</taxon>
        <taxon>Spermatophyta</taxon>
        <taxon>Magnoliopsida</taxon>
        <taxon>eudicotyledons</taxon>
        <taxon>Gunneridae</taxon>
        <taxon>Pentapetalae</taxon>
        <taxon>rosids</taxon>
        <taxon>fabids</taxon>
        <taxon>Fabales</taxon>
        <taxon>Fabaceae</taxon>
        <taxon>Papilionoideae</taxon>
        <taxon>50 kb inversion clade</taxon>
        <taxon>NPAAA clade</taxon>
        <taxon>Hologalegina</taxon>
        <taxon>IRL clade</taxon>
        <taxon>Trifolieae</taxon>
        <taxon>Medicago</taxon>
    </lineage>
</organism>
<dbReference type="CDD" id="cd04476">
    <property type="entry name" value="RPA1_DBD_C"/>
    <property type="match status" value="1"/>
</dbReference>
<dbReference type="GO" id="GO:0051321">
    <property type="term" value="P:meiotic cell cycle"/>
    <property type="evidence" value="ECO:0000318"/>
    <property type="project" value="GO_Central"/>
</dbReference>
<dbReference type="GO" id="GO:0006289">
    <property type="term" value="P:nucleotide-excision repair"/>
    <property type="evidence" value="ECO:0000318"/>
    <property type="project" value="GO_Central"/>
</dbReference>
<dbReference type="EMBL" id="CM001218">
    <property type="protein sequence ID" value="AES65760.1"/>
    <property type="molecule type" value="Genomic_DNA"/>
</dbReference>